<accession>A0A5C2ST18</accession>
<dbReference type="Pfam" id="PF04911">
    <property type="entry name" value="ATP-synt_J"/>
    <property type="match status" value="1"/>
</dbReference>
<evidence type="ECO:0000313" key="2">
    <source>
        <dbReference type="Proteomes" id="UP000313359"/>
    </source>
</evidence>
<evidence type="ECO:0000313" key="1">
    <source>
        <dbReference type="EMBL" id="RPD66518.1"/>
    </source>
</evidence>
<keyword evidence="2" id="KW-1185">Reference proteome</keyword>
<dbReference type="EMBL" id="ML122251">
    <property type="protein sequence ID" value="RPD66518.1"/>
    <property type="molecule type" value="Genomic_DNA"/>
</dbReference>
<organism evidence="1 2">
    <name type="scientific">Lentinus tigrinus ALCF2SS1-6</name>
    <dbReference type="NCBI Taxonomy" id="1328759"/>
    <lineage>
        <taxon>Eukaryota</taxon>
        <taxon>Fungi</taxon>
        <taxon>Dikarya</taxon>
        <taxon>Basidiomycota</taxon>
        <taxon>Agaricomycotina</taxon>
        <taxon>Agaricomycetes</taxon>
        <taxon>Polyporales</taxon>
        <taxon>Polyporaceae</taxon>
        <taxon>Lentinus</taxon>
    </lineage>
</organism>
<dbReference type="STRING" id="1328759.A0A5C2ST18"/>
<proteinExistence type="predicted"/>
<dbReference type="InterPro" id="IPR006995">
    <property type="entry name" value="ATP_synth_F0_jsu"/>
</dbReference>
<sequence>MSFLGLRKWPTPVAKPLWPFVSASLLTWFLVGKMQDLGVKCAYSLSFSPHPLPPRVSEGFRNDPRNPYAAQIAKQSHH</sequence>
<protein>
    <submittedName>
        <fullName evidence="1">Uncharacterized protein</fullName>
    </submittedName>
</protein>
<dbReference type="PANTHER" id="PTHR28060:SF1">
    <property type="entry name" value="ATP SYNTHASE SUBUNIT J, MITOCHONDRIAL"/>
    <property type="match status" value="1"/>
</dbReference>
<dbReference type="Proteomes" id="UP000313359">
    <property type="component" value="Unassembled WGS sequence"/>
</dbReference>
<reference evidence="1" key="1">
    <citation type="journal article" date="2018" name="Genome Biol. Evol.">
        <title>Genomics and development of Lentinus tigrinus, a white-rot wood-decaying mushroom with dimorphic fruiting bodies.</title>
        <authorList>
            <person name="Wu B."/>
            <person name="Xu Z."/>
            <person name="Knudson A."/>
            <person name="Carlson A."/>
            <person name="Chen N."/>
            <person name="Kovaka S."/>
            <person name="LaButti K."/>
            <person name="Lipzen A."/>
            <person name="Pennachio C."/>
            <person name="Riley R."/>
            <person name="Schakwitz W."/>
            <person name="Umezawa K."/>
            <person name="Ohm R.A."/>
            <person name="Grigoriev I.V."/>
            <person name="Nagy L.G."/>
            <person name="Gibbons J."/>
            <person name="Hibbett D."/>
        </authorList>
    </citation>
    <scope>NUCLEOTIDE SEQUENCE [LARGE SCALE GENOMIC DNA]</scope>
    <source>
        <strain evidence="1">ALCF2SS1-6</strain>
    </source>
</reference>
<dbReference type="AlphaFoldDB" id="A0A5C2ST18"/>
<dbReference type="GO" id="GO:0045259">
    <property type="term" value="C:proton-transporting ATP synthase complex"/>
    <property type="evidence" value="ECO:0007669"/>
    <property type="project" value="InterPro"/>
</dbReference>
<dbReference type="GO" id="GO:0046933">
    <property type="term" value="F:proton-transporting ATP synthase activity, rotational mechanism"/>
    <property type="evidence" value="ECO:0007669"/>
    <property type="project" value="TreeGrafter"/>
</dbReference>
<dbReference type="OrthoDB" id="5520611at2759"/>
<dbReference type="PANTHER" id="PTHR28060">
    <property type="entry name" value="ATP SYNTHASE SUBUNIT J, MITOCHONDRIAL"/>
    <property type="match status" value="1"/>
</dbReference>
<gene>
    <name evidence="1" type="ORF">L227DRAFT_606604</name>
</gene>
<name>A0A5C2ST18_9APHY</name>